<protein>
    <submittedName>
        <fullName evidence="1">Uncharacterized protein</fullName>
    </submittedName>
</protein>
<keyword evidence="2" id="KW-1185">Reference proteome</keyword>
<dbReference type="EMBL" id="JAGEPF010000007">
    <property type="protein sequence ID" value="MBO2458205.1"/>
    <property type="molecule type" value="Genomic_DNA"/>
</dbReference>
<evidence type="ECO:0000313" key="2">
    <source>
        <dbReference type="Proteomes" id="UP000680206"/>
    </source>
</evidence>
<comment type="caution">
    <text evidence="1">The sequence shown here is derived from an EMBL/GenBank/DDBJ whole genome shotgun (WGS) entry which is preliminary data.</text>
</comment>
<accession>A0ABS3RN69</accession>
<proteinExistence type="predicted"/>
<dbReference type="Proteomes" id="UP000680206">
    <property type="component" value="Unassembled WGS sequence"/>
</dbReference>
<sequence>MTWVELGPPLIAQYGPDLLDLAVQPRCSQLDVGVGNALVQHVPVELRLDAAPLSVWITSTSNGSLDST</sequence>
<gene>
    <name evidence="1" type="ORF">J4709_11570</name>
</gene>
<organism evidence="1 2">
    <name type="scientific">Actinomadura violacea</name>
    <dbReference type="NCBI Taxonomy" id="2819934"/>
    <lineage>
        <taxon>Bacteria</taxon>
        <taxon>Bacillati</taxon>
        <taxon>Actinomycetota</taxon>
        <taxon>Actinomycetes</taxon>
        <taxon>Streptosporangiales</taxon>
        <taxon>Thermomonosporaceae</taxon>
        <taxon>Actinomadura</taxon>
    </lineage>
</organism>
<evidence type="ECO:0000313" key="1">
    <source>
        <dbReference type="EMBL" id="MBO2458205.1"/>
    </source>
</evidence>
<dbReference type="RefSeq" id="WP_208240026.1">
    <property type="nucleotide sequence ID" value="NZ_JAGEPF010000007.1"/>
</dbReference>
<name>A0ABS3RN69_9ACTN</name>
<reference evidence="1 2" key="1">
    <citation type="submission" date="2021-03" db="EMBL/GenBank/DDBJ databases">
        <title>Actinomadura violae sp. nov., isolated from lichen in Thailand.</title>
        <authorList>
            <person name="Kanchanasin P."/>
            <person name="Saeng-In P."/>
            <person name="Phongsopitanun W."/>
            <person name="Yuki M."/>
            <person name="Kudo T."/>
            <person name="Ohkuma M."/>
            <person name="Tanasupawat S."/>
        </authorList>
    </citation>
    <scope>NUCLEOTIDE SEQUENCE [LARGE SCALE GENOMIC DNA]</scope>
    <source>
        <strain evidence="1 2">LCR2-06</strain>
    </source>
</reference>